<dbReference type="Pfam" id="PF13385">
    <property type="entry name" value="Laminin_G_3"/>
    <property type="match status" value="2"/>
</dbReference>
<organism evidence="2">
    <name type="scientific">marine metagenome</name>
    <dbReference type="NCBI Taxonomy" id="408172"/>
    <lineage>
        <taxon>unclassified sequences</taxon>
        <taxon>metagenomes</taxon>
        <taxon>ecological metagenomes</taxon>
    </lineage>
</organism>
<dbReference type="SUPFAM" id="SSF49899">
    <property type="entry name" value="Concanavalin A-like lectins/glucanases"/>
    <property type="match status" value="2"/>
</dbReference>
<dbReference type="PANTHER" id="PTHR42535:SF2">
    <property type="entry name" value="CHROMOSOME UNDETERMINED SCAFFOLD_146, WHOLE GENOME SHOTGUN SEQUENCE"/>
    <property type="match status" value="1"/>
</dbReference>
<feature type="non-terminal residue" evidence="2">
    <location>
        <position position="1"/>
    </location>
</feature>
<accession>A0A382E0I4</accession>
<protein>
    <recommendedName>
        <fullName evidence="1">Fibronectin type-III domain-containing protein</fullName>
    </recommendedName>
</protein>
<dbReference type="SMART" id="SM00060">
    <property type="entry name" value="FN3"/>
    <property type="match status" value="3"/>
</dbReference>
<dbReference type="EMBL" id="UINC01041960">
    <property type="protein sequence ID" value="SVB43939.1"/>
    <property type="molecule type" value="Genomic_DNA"/>
</dbReference>
<feature type="non-terminal residue" evidence="2">
    <location>
        <position position="579"/>
    </location>
</feature>
<dbReference type="InterPro" id="IPR036116">
    <property type="entry name" value="FN3_sf"/>
</dbReference>
<dbReference type="PROSITE" id="PS50853">
    <property type="entry name" value="FN3"/>
    <property type="match status" value="2"/>
</dbReference>
<evidence type="ECO:0000259" key="1">
    <source>
        <dbReference type="PROSITE" id="PS50853"/>
    </source>
</evidence>
<dbReference type="CDD" id="cd00063">
    <property type="entry name" value="FN3"/>
    <property type="match status" value="1"/>
</dbReference>
<dbReference type="InterPro" id="IPR003961">
    <property type="entry name" value="FN3_dom"/>
</dbReference>
<dbReference type="InterPro" id="IPR013320">
    <property type="entry name" value="ConA-like_dom_sf"/>
</dbReference>
<evidence type="ECO:0000313" key="2">
    <source>
        <dbReference type="EMBL" id="SVB43939.1"/>
    </source>
</evidence>
<dbReference type="Gene3D" id="2.60.40.10">
    <property type="entry name" value="Immunoglobulins"/>
    <property type="match status" value="3"/>
</dbReference>
<name>A0A382E0I4_9ZZZZ</name>
<dbReference type="SUPFAM" id="SSF49265">
    <property type="entry name" value="Fibronectin type III"/>
    <property type="match status" value="2"/>
</dbReference>
<dbReference type="AlphaFoldDB" id="A0A382E0I4"/>
<sequence length="579" mass="61952">EGVQSPQNIINVGEWTHIAISVELNQETSLYVNGENVSISAYNGILTSIISPSGPMYIGEDVYHDNQNLNGVIDEVQIWNVSLTESQIQSYMATSPMGNESGLVGYWRFDENSGTTVHDLSGNTNHGTINGAAWSAEIPDQIPPDSPTGLAASAGDHLIDLTWAANSAGDLNGYKIYRTKGAAAYALITTSVADTLSYTDSTALNDSLYYYYITAIDLARNESSTSDTVSARPVDTAPAVPVDQAITASDGQVSMSWTANKEWDIKEYNIYQGTSTGFTASVSNLVFTLSHPVISKTITGLTNGQEYYFIITAEDSAGNESTASSELAVTPVDVAPVTPQNFSGFGAEDQVTMNWTANTEWDIQGYYLYRSTASSFTPSATNLLTTLASNLSQYVDTGVASGTLYYYRLSAYDATENESDYTAEIAVYPSGQRYALLMDGSNDYGRIESSSTMALADSMSIEVWLQATAADGAVVYRQTSTGSSSAYWSLEVSSWSIRFKGRTSTGSTFDLSSGISAQDQWRHVAVSVSSDSILLVIDGVRSTASSHPGGQLSTGVRTWVGVDGIVVPVGDNRFSGSIC</sequence>
<reference evidence="2" key="1">
    <citation type="submission" date="2018-05" db="EMBL/GenBank/DDBJ databases">
        <authorList>
            <person name="Lanie J.A."/>
            <person name="Ng W.-L."/>
            <person name="Kazmierczak K.M."/>
            <person name="Andrzejewski T.M."/>
            <person name="Davidsen T.M."/>
            <person name="Wayne K.J."/>
            <person name="Tettelin H."/>
            <person name="Glass J.I."/>
            <person name="Rusch D."/>
            <person name="Podicherti R."/>
            <person name="Tsui H.-C.T."/>
            <person name="Winkler M.E."/>
        </authorList>
    </citation>
    <scope>NUCLEOTIDE SEQUENCE</scope>
</reference>
<dbReference type="InterPro" id="IPR013783">
    <property type="entry name" value="Ig-like_fold"/>
</dbReference>
<gene>
    <name evidence="2" type="ORF">METZ01_LOCUS196793</name>
</gene>
<proteinExistence type="predicted"/>
<dbReference type="Gene3D" id="2.60.120.200">
    <property type="match status" value="2"/>
</dbReference>
<dbReference type="PANTHER" id="PTHR42535">
    <property type="entry name" value="OOKINETE PROTEIN, PUTATIVE-RELATED"/>
    <property type="match status" value="1"/>
</dbReference>
<feature type="domain" description="Fibronectin type-III" evidence="1">
    <location>
        <begin position="237"/>
        <end position="334"/>
    </location>
</feature>
<feature type="domain" description="Fibronectin type-III" evidence="1">
    <location>
        <begin position="335"/>
        <end position="433"/>
    </location>
</feature>